<reference evidence="2 3" key="1">
    <citation type="submission" date="2022-01" db="EMBL/GenBank/DDBJ databases">
        <title>Flavihumibacter sp. nov., isolated from sediment of a river.</title>
        <authorList>
            <person name="Liu H."/>
        </authorList>
    </citation>
    <scope>NUCLEOTIDE SEQUENCE [LARGE SCALE GENOMIC DNA]</scope>
    <source>
        <strain evidence="2 3">RY-1</strain>
    </source>
</reference>
<feature type="domain" description="DUF2779" evidence="1">
    <location>
        <begin position="280"/>
        <end position="402"/>
    </location>
</feature>
<comment type="caution">
    <text evidence="2">The sequence shown here is derived from an EMBL/GenBank/DDBJ whole genome shotgun (WGS) entry which is preliminary data.</text>
</comment>
<name>A0ABS9BKJ9_9BACT</name>
<evidence type="ECO:0000259" key="1">
    <source>
        <dbReference type="Pfam" id="PF11074"/>
    </source>
</evidence>
<keyword evidence="3" id="KW-1185">Reference proteome</keyword>
<dbReference type="Pfam" id="PF11074">
    <property type="entry name" value="DUF2779"/>
    <property type="match status" value="1"/>
</dbReference>
<organism evidence="2 3">
    <name type="scientific">Flavihumibacter fluminis</name>
    <dbReference type="NCBI Taxonomy" id="2909236"/>
    <lineage>
        <taxon>Bacteria</taxon>
        <taxon>Pseudomonadati</taxon>
        <taxon>Bacteroidota</taxon>
        <taxon>Chitinophagia</taxon>
        <taxon>Chitinophagales</taxon>
        <taxon>Chitinophagaceae</taxon>
        <taxon>Flavihumibacter</taxon>
    </lineage>
</organism>
<dbReference type="Gene3D" id="3.90.320.10">
    <property type="match status" value="1"/>
</dbReference>
<gene>
    <name evidence="2" type="ORF">L0U88_12125</name>
</gene>
<accession>A0ABS9BKJ9</accession>
<sequence length="476" mass="54764">MLTKTDFIKFLDCAKSLWLMKNDPENFPSGDFSAFLQKLIKEGYEVEAFAKKYFEQTPSNNKIEFQKVLEAELGLYTRVDIIVYEPSGEVSIYEVKSSTRLKKERGENHIKDACFQVICAELCGYKIKSVSIVHLNGNYIRSGEIETEKLFTIVDVTTEVRAIKGETFEEIKQALLLLAENNIDRTSCDCVRKSRANHCDSFTYFNQKIPEYSIYCLPRLSDKKRLELLDNGSMALEEVPDDFQLSPQQAAVLKASKKKEVQINKKGIITFIESLAYPLYFFDYETFCSAIPIIDRVKPHQHIPVQYSLHRLDEDGTLSHFEYLATDAVLPFELIQTMRLHIGPVGSIISWYDTFEKTRNKEMALLYPEHAEFLNDVNRRMVNLEDVFKTDYVDMRFKGSTSIKKVLPVVCPNLSYSELEVQDGTSAMDVWSKIALQGTDPVIKESLKTRLLEYCKLDTMAMVEIFNMLQRTVAIL</sequence>
<protein>
    <submittedName>
        <fullName evidence="2">DUF2779 domain-containing protein</fullName>
    </submittedName>
</protein>
<dbReference type="Proteomes" id="UP001200145">
    <property type="component" value="Unassembled WGS sequence"/>
</dbReference>
<dbReference type="RefSeq" id="WP_234866327.1">
    <property type="nucleotide sequence ID" value="NZ_JAKEVY010000003.1"/>
</dbReference>
<proteinExistence type="predicted"/>
<evidence type="ECO:0000313" key="2">
    <source>
        <dbReference type="EMBL" id="MCF1715374.1"/>
    </source>
</evidence>
<evidence type="ECO:0000313" key="3">
    <source>
        <dbReference type="Proteomes" id="UP001200145"/>
    </source>
</evidence>
<dbReference type="EMBL" id="JAKEVY010000003">
    <property type="protein sequence ID" value="MCF1715374.1"/>
    <property type="molecule type" value="Genomic_DNA"/>
</dbReference>
<dbReference type="InterPro" id="IPR011604">
    <property type="entry name" value="PDDEXK-like_dom_sf"/>
</dbReference>
<dbReference type="InterPro" id="IPR021301">
    <property type="entry name" value="DUF2779"/>
</dbReference>